<dbReference type="InterPro" id="IPR002789">
    <property type="entry name" value="HerA_central"/>
</dbReference>
<dbReference type="Gene3D" id="3.40.50.300">
    <property type="entry name" value="P-loop containing nucleotide triphosphate hydrolases"/>
    <property type="match status" value="1"/>
</dbReference>
<evidence type="ECO:0000313" key="3">
    <source>
        <dbReference type="EMBL" id="RTI14529.1"/>
    </source>
</evidence>
<proteinExistence type="predicted"/>
<dbReference type="PANTHER" id="PTHR42957:SF1">
    <property type="entry name" value="HELICASE MJ1565-RELATED"/>
    <property type="match status" value="1"/>
</dbReference>
<dbReference type="InterPro" id="IPR027417">
    <property type="entry name" value="P-loop_NTPase"/>
</dbReference>
<name>A0A430UYH7_THESC</name>
<gene>
    <name evidence="3" type="ORF">CSW27_07165</name>
</gene>
<evidence type="ECO:0000259" key="2">
    <source>
        <dbReference type="Pfam" id="PF01935"/>
    </source>
</evidence>
<dbReference type="PANTHER" id="PTHR42957">
    <property type="entry name" value="HELICASE MJ1565-RELATED"/>
    <property type="match status" value="1"/>
</dbReference>
<reference evidence="3 4" key="1">
    <citation type="journal article" date="2019" name="Extremophiles">
        <title>Biogeography of thermophiles and predominance of Thermus scotoductus in domestic water heaters.</title>
        <authorList>
            <person name="Wilpiszeski R.L."/>
            <person name="Zhang Z."/>
            <person name="House C.H."/>
        </authorList>
    </citation>
    <scope>NUCLEOTIDE SEQUENCE [LARGE SCALE GENOMIC DNA]</scope>
    <source>
        <strain evidence="3 4">14_S14</strain>
    </source>
</reference>
<organism evidence="3 4">
    <name type="scientific">Thermus scotoductus</name>
    <dbReference type="NCBI Taxonomy" id="37636"/>
    <lineage>
        <taxon>Bacteria</taxon>
        <taxon>Thermotogati</taxon>
        <taxon>Deinococcota</taxon>
        <taxon>Deinococci</taxon>
        <taxon>Thermales</taxon>
        <taxon>Thermaceae</taxon>
        <taxon>Thermus</taxon>
    </lineage>
</organism>
<protein>
    <submittedName>
        <fullName evidence="3">ATPase</fullName>
    </submittedName>
</protein>
<dbReference type="Proteomes" id="UP000287155">
    <property type="component" value="Unassembled WGS sequence"/>
</dbReference>
<feature type="region of interest" description="Disordered" evidence="1">
    <location>
        <begin position="372"/>
        <end position="399"/>
    </location>
</feature>
<dbReference type="Pfam" id="PF01935">
    <property type="entry name" value="DUF87"/>
    <property type="match status" value="1"/>
</dbReference>
<feature type="domain" description="Helicase HerA central" evidence="2">
    <location>
        <begin position="183"/>
        <end position="451"/>
    </location>
</feature>
<dbReference type="EMBL" id="PEMJ01000210">
    <property type="protein sequence ID" value="RTI14529.1"/>
    <property type="molecule type" value="Genomic_DNA"/>
</dbReference>
<sequence length="599" mass="67993">MDRKPIGVVAASRRNGPWTEVVLVLTPEELDRGERLLLGEFVQVSFNEKDYVGMVLDGYYEPVATADPTYELALAHVNQVDLEKEDPWARKAINFYHHRIAILGRVLEKGGFAPSTRLLPPVVEARVYRMDERELGRLLAAEVKAQGKGEREGERRYAFGHLAYGLEEKGEHPEAVKEVDPRLFVGKRTANFGKTGFGKSNENKVILTLLAHAFPEVGMLILDQNAEYLLQTESTTSQGLAQAFKALGIRDRIRFYTKKEGVWEERLSNHLGSEWREYVEIRPLKVDFYQFPDLAISLAYHRRQLEGTKPPQYLENAYHNIEDWKGIPNRMAYVYGAFRKAGLLPRNGFRVRYSNAEYELADNEAWRNLQERLDSGSQGGGRGRRGSSSEDEEGSDTGGARELYTRAKAFSFLRAFHAPGREENFIETIARDLLEEEGKVIVLDLPSLGDGATFFVQRLMTFLFERAIELYGERQANFVVVLEEAHNVLGEEESIFYRVAKEGRKYGIGMLYSTQSPASIPMEILSQTENFLVKHLSSEEDVKALKKAKASFAFVADFLLSEPIIGYSYVYFEPYQPFVVPLRVKLLESVLKELGEGVS</sequence>
<evidence type="ECO:0000313" key="4">
    <source>
        <dbReference type="Proteomes" id="UP000287155"/>
    </source>
</evidence>
<dbReference type="SUPFAM" id="SSF52540">
    <property type="entry name" value="P-loop containing nucleoside triphosphate hydrolases"/>
    <property type="match status" value="1"/>
</dbReference>
<dbReference type="AlphaFoldDB" id="A0A430UYH7"/>
<dbReference type="RefSeq" id="WP_126204714.1">
    <property type="nucleotide sequence ID" value="NZ_PEMJ01000210.1"/>
</dbReference>
<evidence type="ECO:0000256" key="1">
    <source>
        <dbReference type="SAM" id="MobiDB-lite"/>
    </source>
</evidence>
<dbReference type="InterPro" id="IPR008571">
    <property type="entry name" value="HerA-like"/>
</dbReference>
<comment type="caution">
    <text evidence="3">The sequence shown here is derived from an EMBL/GenBank/DDBJ whole genome shotgun (WGS) entry which is preliminary data.</text>
</comment>
<accession>A0A430UYH7</accession>